<dbReference type="InterPro" id="IPR027417">
    <property type="entry name" value="P-loop_NTPase"/>
</dbReference>
<keyword evidence="15" id="KW-1185">Reference proteome</keyword>
<evidence type="ECO:0000256" key="1">
    <source>
        <dbReference type="ARBA" id="ARBA00004141"/>
    </source>
</evidence>
<evidence type="ECO:0000313" key="15">
    <source>
        <dbReference type="Proteomes" id="UP000230249"/>
    </source>
</evidence>
<dbReference type="InterPro" id="IPR034001">
    <property type="entry name" value="ABCG_PDR_1"/>
</dbReference>
<dbReference type="Pfam" id="PF19055">
    <property type="entry name" value="ABC2_membrane_7"/>
    <property type="match status" value="1"/>
</dbReference>
<proteinExistence type="inferred from homology"/>
<dbReference type="CDD" id="cd03232">
    <property type="entry name" value="ABCG_PDR_domain2"/>
    <property type="match status" value="1"/>
</dbReference>
<dbReference type="SUPFAM" id="SSF52540">
    <property type="entry name" value="P-loop containing nucleoside triphosphate hydrolases"/>
    <property type="match status" value="2"/>
</dbReference>
<dbReference type="InterPro" id="IPR013525">
    <property type="entry name" value="ABC2_TM"/>
</dbReference>
<protein>
    <recommendedName>
        <fullName evidence="12">ABC transporter domain-containing protein</fullName>
    </recommendedName>
</protein>
<evidence type="ECO:0000256" key="5">
    <source>
        <dbReference type="ARBA" id="ARBA00022737"/>
    </source>
</evidence>
<evidence type="ECO:0000256" key="8">
    <source>
        <dbReference type="ARBA" id="ARBA00022989"/>
    </source>
</evidence>
<dbReference type="GO" id="GO:0016887">
    <property type="term" value="F:ATP hydrolysis activity"/>
    <property type="evidence" value="ECO:0007669"/>
    <property type="project" value="InterPro"/>
</dbReference>
<dbReference type="InterPro" id="IPR003439">
    <property type="entry name" value="ABC_transporter-like_ATP-bd"/>
</dbReference>
<dbReference type="Pfam" id="PF06422">
    <property type="entry name" value="PDR_CDR"/>
    <property type="match status" value="2"/>
</dbReference>
<dbReference type="InterPro" id="IPR003593">
    <property type="entry name" value="AAA+_ATPase"/>
</dbReference>
<feature type="transmembrane region" description="Helical" evidence="11">
    <location>
        <begin position="578"/>
        <end position="604"/>
    </location>
</feature>
<comment type="similarity">
    <text evidence="2">Belongs to the ABC transporter superfamily. ABCG family. PDR (TC 3.A.1.205) subfamily.</text>
</comment>
<evidence type="ECO:0000256" key="2">
    <source>
        <dbReference type="ARBA" id="ARBA00006012"/>
    </source>
</evidence>
<feature type="transmembrane region" description="Helical" evidence="11">
    <location>
        <begin position="1323"/>
        <end position="1344"/>
    </location>
</feature>
<dbReference type="SMR" id="A0A2H1A137"/>
<feature type="region of interest" description="Disordered" evidence="10">
    <location>
        <begin position="797"/>
        <end position="822"/>
    </location>
</feature>
<dbReference type="PROSITE" id="PS00211">
    <property type="entry name" value="ABC_TRANSPORTER_1"/>
    <property type="match status" value="1"/>
</dbReference>
<keyword evidence="7" id="KW-0067">ATP-binding</keyword>
<reference evidence="13" key="4">
    <citation type="submission" date="2024-03" db="EMBL/GenBank/DDBJ databases">
        <title>Improved genome assembly of Candida auris strain B8441 and annotation of B11205.</title>
        <authorList>
            <person name="Cauldron N.C."/>
            <person name="Shea T."/>
            <person name="Cuomo C.A."/>
        </authorList>
    </citation>
    <scope>NUCLEOTIDE SEQUENCE</scope>
    <source>
        <strain evidence="13">B8441</strain>
    </source>
</reference>
<feature type="domain" description="ABC transporter" evidence="12">
    <location>
        <begin position="834"/>
        <end position="1082"/>
    </location>
</feature>
<dbReference type="Pfam" id="PF01061">
    <property type="entry name" value="ABC2_membrane"/>
    <property type="match status" value="2"/>
</dbReference>
<dbReference type="InterPro" id="IPR034003">
    <property type="entry name" value="ABCG_PDR_2"/>
</dbReference>
<evidence type="ECO:0000256" key="4">
    <source>
        <dbReference type="ARBA" id="ARBA00022692"/>
    </source>
</evidence>
<evidence type="ECO:0000256" key="6">
    <source>
        <dbReference type="ARBA" id="ARBA00022741"/>
    </source>
</evidence>
<reference evidence="14" key="2">
    <citation type="submission" date="2017-11" db="EMBL/GenBank/DDBJ databases">
        <title>Candida auris genome assembly and annotation.</title>
        <authorList>
            <person name="Munoz J.F."/>
            <person name="Gade L.G."/>
            <person name="Chow N.A."/>
            <person name="Litvintseva A.P."/>
            <person name="Loparev V.N."/>
            <person name="Cuomo C.A."/>
        </authorList>
    </citation>
    <scope>NUCLEOTIDE SEQUENCE</scope>
    <source>
        <strain evidence="14">B8441</strain>
    </source>
</reference>
<keyword evidence="6" id="KW-0547">Nucleotide-binding</keyword>
<dbReference type="EMBL" id="PEKT03000003">
    <property type="protein sequence ID" value="KAK8440276.1"/>
    <property type="molecule type" value="Genomic_DNA"/>
</dbReference>
<dbReference type="GO" id="GO:0005524">
    <property type="term" value="F:ATP binding"/>
    <property type="evidence" value="ECO:0007669"/>
    <property type="project" value="UniProtKB-KW"/>
</dbReference>
<reference evidence="13 15" key="3">
    <citation type="journal article" date="2018" name="Nat. Commun.">
        <title>Genomic insights into multidrug-resistance, mating and virulence in Candida auris and related emerging species.</title>
        <authorList>
            <person name="Munoz J.F."/>
            <person name="Gade L."/>
            <person name="Chow N.A."/>
            <person name="Loparev V.N."/>
            <person name="Juieng P."/>
            <person name="Berkow E.L."/>
            <person name="Farrer R.A."/>
            <person name="Litvintseva A.P."/>
            <person name="Cuomo C.A."/>
        </authorList>
    </citation>
    <scope>GENOME REANNOTATION</scope>
    <source>
        <strain evidence="13 15">B8441</strain>
    </source>
</reference>
<evidence type="ECO:0000256" key="3">
    <source>
        <dbReference type="ARBA" id="ARBA00022448"/>
    </source>
</evidence>
<dbReference type="OMA" id="FAHRCCG"/>
<feature type="compositionally biased region" description="Polar residues" evidence="10">
    <location>
        <begin position="1"/>
        <end position="19"/>
    </location>
</feature>
<dbReference type="Pfam" id="PF14510">
    <property type="entry name" value="ABC_trans_N"/>
    <property type="match status" value="1"/>
</dbReference>
<dbReference type="Pfam" id="PF00005">
    <property type="entry name" value="ABC_tran"/>
    <property type="match status" value="2"/>
</dbReference>
<dbReference type="VEuPathDB" id="FungiDB:CJI97_001481"/>
<dbReference type="VEuPathDB" id="FungiDB:QG37_00644"/>
<dbReference type="Proteomes" id="UP000230249">
    <property type="component" value="Unassembled WGS sequence"/>
</dbReference>
<feature type="transmembrane region" description="Helical" evidence="11">
    <location>
        <begin position="1292"/>
        <end position="1316"/>
    </location>
</feature>
<dbReference type="VEuPathDB" id="FungiDB:CJI96_0002973"/>
<keyword evidence="9 11" id="KW-0472">Membrane</keyword>
<keyword evidence="3" id="KW-0813">Transport</keyword>
<dbReference type="PROSITE" id="PS50893">
    <property type="entry name" value="ABC_TRANSPORTER_2"/>
    <property type="match status" value="2"/>
</dbReference>
<feature type="domain" description="ABC transporter" evidence="12">
    <location>
        <begin position="143"/>
        <end position="392"/>
    </location>
</feature>
<evidence type="ECO:0000256" key="9">
    <source>
        <dbReference type="ARBA" id="ARBA00023136"/>
    </source>
</evidence>
<feature type="transmembrane region" description="Helical" evidence="11">
    <location>
        <begin position="643"/>
        <end position="663"/>
    </location>
</feature>
<evidence type="ECO:0000256" key="7">
    <source>
        <dbReference type="ARBA" id="ARBA00022840"/>
    </source>
</evidence>
<gene>
    <name evidence="14" type="ORF">B9J08_001125</name>
    <name evidence="13" type="ORF">B9J08_03375</name>
</gene>
<feature type="transmembrane region" description="Helical" evidence="11">
    <location>
        <begin position="537"/>
        <end position="557"/>
    </location>
</feature>
<evidence type="ECO:0000313" key="14">
    <source>
        <dbReference type="EMBL" id="PIS56588.1"/>
    </source>
</evidence>
<keyword evidence="5" id="KW-0677">Repeat</keyword>
<dbReference type="EMBL" id="PEKT02000003">
    <property type="protein sequence ID" value="PIS56588.1"/>
    <property type="molecule type" value="Genomic_DNA"/>
</dbReference>
<feature type="region of interest" description="Disordered" evidence="10">
    <location>
        <begin position="1"/>
        <end position="40"/>
    </location>
</feature>
<dbReference type="InterPro" id="IPR043926">
    <property type="entry name" value="ABCG_dom"/>
</dbReference>
<evidence type="ECO:0000256" key="11">
    <source>
        <dbReference type="SAM" id="Phobius"/>
    </source>
</evidence>
<dbReference type="FunFam" id="3.40.50.300:FF:000054">
    <property type="entry name" value="ABC multidrug transporter atrF"/>
    <property type="match status" value="1"/>
</dbReference>
<keyword evidence="4 11" id="KW-0812">Transmembrane</keyword>
<organism evidence="14">
    <name type="scientific">Candidozyma auris</name>
    <name type="common">Yeast</name>
    <name type="synonym">Candida auris</name>
    <dbReference type="NCBI Taxonomy" id="498019"/>
    <lineage>
        <taxon>Eukaryota</taxon>
        <taxon>Fungi</taxon>
        <taxon>Dikarya</taxon>
        <taxon>Ascomycota</taxon>
        <taxon>Saccharomycotina</taxon>
        <taxon>Pichiomycetes</taxon>
        <taxon>Metschnikowiaceae</taxon>
        <taxon>Candidozyma</taxon>
    </lineage>
</organism>
<dbReference type="GO" id="GO:1990961">
    <property type="term" value="P:xenobiotic detoxification by transmembrane export across the plasma membrane"/>
    <property type="evidence" value="ECO:0007669"/>
    <property type="project" value="UniProtKB-ARBA"/>
</dbReference>
<dbReference type="InterPro" id="IPR029481">
    <property type="entry name" value="ABC_trans_N"/>
</dbReference>
<sequence>MVVPTASSDKVNSRNTAGVDSTKYPGSDCDSTTPDDTIDEYNPAETRSIISKEHASREEVERLHSLSREVTNLTFYEGDLRVDPDAFDLRKLLYTQIKQSELSGVKLRDMGVSFENMTVRGIDQSYAFLPTLSDVLNMPASIFRTLRSIGHKPEKDILHELNGYARSGEMVLVLGRPGAGCSTFLKALTGTDSSMYTGIFGDIEYDGLPRNSMVRHFKQDLIYCPELDTHHPHLTVEQTLDFAIRCKMPDKRVNDMSKDDYVKFMREMLATVFGLRHTFKTKVGNDFIRGVSGGERKRVSIAEALACQGTVYCWDNATRGLDASTALEYAQAIRVSTDILRSTAFVTIYQASENIYETFDKVTVLYKGRQIYFGSTKEAKAYFEDMGFECPPRQSTAEFLTAITDPHGRFPKPGYENKVPRTAEDFEAYWLASDAFKKLKNEIQDYKSEQNPDETKRSLIESIKQQKQRGQRTGSHYTVNFYEQFRLNMMRGFQSMKGDKAYAVTQTIAAIAQSLIVGSLYYNTPNDVSGAFSRGGVIFFSVLYLSLMGLAEISNSFNQRPIMMKQHNYSFYHPSACAVADALSSVPLTLFITIVFSLILYFLSNLKRDAGAYFTFLLFSFLVSLSMNGLFKAISAWNKTISAANAFAGVLILAALMYSSFMIQRPSMRVYFKWISYINPVLYGFEAMLTTEFHGRKMECSGANLVPRGPGYDSSRAACAFQGSEPGSSIVSGDAYVETAFTYSFSHVWRNFGILIGFIVFFIVVAAIGFEVVRPVSGGVDRLFFLRGKKPEHILTPEEKAKADAERGGEGDSDLEKVKPEKTAASSNSALADLESKDIFCWKNVDYVIPYDGGQRKLLDDVSGFCIPGKLTALMGESGAGKTTLLNVLAQRVNMGVITGDILVNGKPLDGSFSRRTGYVQQQDIHLAETTVREALRFSAQLRRPNSVPDSEKFEYVEKIIEILEMEEYSDAIVGQLGSGLNVEQRKKLTIGVELVAKPSLLLFLDEPTSGLDSQSAWSIVKLLRDLASAGQAILCTIHQPSATLFEEFDRLLLLRKGGQTVYFGEIGKRSRTILDYFERNGARKCLEQENPAEYILEAIGAGATASTDKNWFEVWSNSQEKIDVEKRVSQLIEEGKQKAGLSEKEAKELQNPYATNIPYQFVILVRRTFLAFWRKPSYIMAKTFLMTISGLFIGFTFFGLSKSITGMQNGMFCAFLSVVVSAPVINQIQEQCMAVRDVFEGRERLSNTYRWWLLVLAQYVCEVPFNFVAAAFMFVSLYFPTRADFSAPHSGVFYLTHGIFLQLFNISFGFLILYFSPDVQSAAVLVSFFYSFIVGFSGIVQPVSLMPGFWTFMNKASPYTYIIQNLVASFLYDREVHCSDKEMAYVSPPEGQTCAQFLGDFIQSAGGYLEEPNSTTQCAYCKYTNANEYLLTIQTKYSNIWRNVGFYCAYIVFNICFCLFMYEVIRLSSWKLPTIKLPSIRRKKA</sequence>
<dbReference type="InterPro" id="IPR017871">
    <property type="entry name" value="ABC_transporter-like_CS"/>
</dbReference>
<evidence type="ECO:0000313" key="13">
    <source>
        <dbReference type="EMBL" id="KAK8440276.1"/>
    </source>
</evidence>
<feature type="transmembrane region" description="Helical" evidence="11">
    <location>
        <begin position="1445"/>
        <end position="1463"/>
    </location>
</feature>
<dbReference type="Gene3D" id="3.40.50.300">
    <property type="entry name" value="P-loop containing nucleotide triphosphate hydrolases"/>
    <property type="match status" value="2"/>
</dbReference>
<feature type="transmembrane region" description="Helical" evidence="11">
    <location>
        <begin position="1180"/>
        <end position="1201"/>
    </location>
</feature>
<dbReference type="VEuPathDB" id="FungiDB:CJJ09_003382"/>
<dbReference type="PANTHER" id="PTHR19241">
    <property type="entry name" value="ATP-BINDING CASSETTE TRANSPORTER"/>
    <property type="match status" value="1"/>
</dbReference>
<dbReference type="GO" id="GO:0140359">
    <property type="term" value="F:ABC-type transporter activity"/>
    <property type="evidence" value="ECO:0007669"/>
    <property type="project" value="InterPro"/>
</dbReference>
<dbReference type="VEuPathDB" id="FungiDB:B9J08_001125"/>
<reference evidence="14 15" key="1">
    <citation type="journal article" date="2017" name="Clin. Infect. Dis.">
        <title>Simultaneous emergence of multidrug-resistant Candida auris on 3 continents confirmed by whole-genome sequencing and epidemiological analyses.</title>
        <authorList>
            <person name="Lockhart S.R."/>
            <person name="Etienne K.A."/>
            <person name="Vallabhaneni S."/>
            <person name="Farooqi J."/>
            <person name="Chowdhary A."/>
            <person name="Govender N.P."/>
            <person name="Colombo A.L."/>
            <person name="Calvo B."/>
            <person name="Cuomo C.A."/>
            <person name="Desjardins C.A."/>
            <person name="Berkow E.L."/>
            <person name="Castanheira M."/>
            <person name="Magobo R.E."/>
            <person name="Jabeen K."/>
            <person name="Asghar R.J."/>
            <person name="Meis J.F."/>
            <person name="Jackson B."/>
            <person name="Chiller T."/>
            <person name="Litvintseva A.P."/>
        </authorList>
    </citation>
    <scope>NUCLEOTIDE SEQUENCE [LARGE SCALE GENOMIC DNA]</scope>
    <source>
        <strain evidence="14 15">B8441</strain>
    </source>
</reference>
<keyword evidence="8 11" id="KW-1133">Transmembrane helix</keyword>
<name>A0A2H1A137_CANAR</name>
<dbReference type="GO" id="GO:0016020">
    <property type="term" value="C:membrane"/>
    <property type="evidence" value="ECO:0007669"/>
    <property type="project" value="UniProtKB-SubCell"/>
</dbReference>
<evidence type="ECO:0000256" key="10">
    <source>
        <dbReference type="SAM" id="MobiDB-lite"/>
    </source>
</evidence>
<feature type="transmembrane region" description="Helical" evidence="11">
    <location>
        <begin position="1252"/>
        <end position="1280"/>
    </location>
</feature>
<evidence type="ECO:0000259" key="12">
    <source>
        <dbReference type="PROSITE" id="PS50893"/>
    </source>
</evidence>
<accession>A0A2H1A137</accession>
<dbReference type="SMART" id="SM00382">
    <property type="entry name" value="AAA"/>
    <property type="match status" value="2"/>
</dbReference>
<dbReference type="VEuPathDB" id="FungiDB:CJJ07_003564"/>
<feature type="transmembrane region" description="Helical" evidence="11">
    <location>
        <begin position="752"/>
        <end position="773"/>
    </location>
</feature>
<dbReference type="CDD" id="cd03233">
    <property type="entry name" value="ABCG_PDR_domain1"/>
    <property type="match status" value="1"/>
</dbReference>
<comment type="subcellular location">
    <subcellularLocation>
        <location evidence="1">Membrane</location>
        <topology evidence="1">Multi-pass membrane protein</topology>
    </subcellularLocation>
</comment>
<comment type="caution">
    <text evidence="14">The sequence shown here is derived from an EMBL/GenBank/DDBJ whole genome shotgun (WGS) entry which is preliminary data.</text>
</comment>
<feature type="transmembrane region" description="Helical" evidence="11">
    <location>
        <begin position="610"/>
        <end position="631"/>
    </location>
</feature>
<feature type="transmembrane region" description="Helical" evidence="11">
    <location>
        <begin position="501"/>
        <end position="522"/>
    </location>
</feature>
<dbReference type="InterPro" id="IPR010929">
    <property type="entry name" value="PDR_CDR_ABC"/>
</dbReference>